<reference evidence="2" key="1">
    <citation type="journal article" date="2019" name="Int. J. Syst. Evol. Microbiol.">
        <title>The Global Catalogue of Microorganisms (GCM) 10K type strain sequencing project: providing services to taxonomists for standard genome sequencing and annotation.</title>
        <authorList>
            <consortium name="The Broad Institute Genomics Platform"/>
            <consortium name="The Broad Institute Genome Sequencing Center for Infectious Disease"/>
            <person name="Wu L."/>
            <person name="Ma J."/>
        </authorList>
    </citation>
    <scope>NUCLEOTIDE SEQUENCE [LARGE SCALE GENOMIC DNA]</scope>
    <source>
        <strain evidence="2">CGMCC 4.7329</strain>
    </source>
</reference>
<dbReference type="InterPro" id="IPR036388">
    <property type="entry name" value="WH-like_DNA-bd_sf"/>
</dbReference>
<keyword evidence="2" id="KW-1185">Reference proteome</keyword>
<evidence type="ECO:0000313" key="2">
    <source>
        <dbReference type="Proteomes" id="UP000658127"/>
    </source>
</evidence>
<evidence type="ECO:0008006" key="3">
    <source>
        <dbReference type="Google" id="ProtNLM"/>
    </source>
</evidence>
<accession>A0ABQ2KW30</accession>
<dbReference type="RefSeq" id="WP_189033635.1">
    <property type="nucleotide sequence ID" value="NZ_BMNE01000008.1"/>
</dbReference>
<comment type="caution">
    <text evidence="1">The sequence shown here is derived from an EMBL/GenBank/DDBJ whole genome shotgun (WGS) entry which is preliminary data.</text>
</comment>
<proteinExistence type="predicted"/>
<sequence length="53" mass="5897">MPCIHLADRARRLRPELTATAREVNALATAGLSDSDREVFLRLIRHAIVTLEG</sequence>
<gene>
    <name evidence="1" type="ORF">GCM10011610_57740</name>
</gene>
<dbReference type="Gene3D" id="1.10.10.10">
    <property type="entry name" value="Winged helix-like DNA-binding domain superfamily/Winged helix DNA-binding domain"/>
    <property type="match status" value="1"/>
</dbReference>
<dbReference type="Proteomes" id="UP000658127">
    <property type="component" value="Unassembled WGS sequence"/>
</dbReference>
<protein>
    <recommendedName>
        <fullName evidence="3">MarR family transcriptional regulator</fullName>
    </recommendedName>
</protein>
<evidence type="ECO:0000313" key="1">
    <source>
        <dbReference type="EMBL" id="GGN94605.1"/>
    </source>
</evidence>
<organism evidence="1 2">
    <name type="scientific">Nocardia rhizosphaerihabitans</name>
    <dbReference type="NCBI Taxonomy" id="1691570"/>
    <lineage>
        <taxon>Bacteria</taxon>
        <taxon>Bacillati</taxon>
        <taxon>Actinomycetota</taxon>
        <taxon>Actinomycetes</taxon>
        <taxon>Mycobacteriales</taxon>
        <taxon>Nocardiaceae</taxon>
        <taxon>Nocardia</taxon>
    </lineage>
</organism>
<name>A0ABQ2KW30_9NOCA</name>
<dbReference type="EMBL" id="BMNE01000008">
    <property type="protein sequence ID" value="GGN94605.1"/>
    <property type="molecule type" value="Genomic_DNA"/>
</dbReference>